<evidence type="ECO:0000256" key="13">
    <source>
        <dbReference type="SAM" id="Phobius"/>
    </source>
</evidence>
<dbReference type="EMBL" id="VOIH02000010">
    <property type="protein sequence ID" value="KAF3435984.1"/>
    <property type="molecule type" value="Genomic_DNA"/>
</dbReference>
<dbReference type="FunFam" id="3.80.10.10:FF:001347">
    <property type="entry name" value="LRR receptor-like serine/threonine-protein kinase GSO2"/>
    <property type="match status" value="1"/>
</dbReference>
<protein>
    <submittedName>
        <fullName evidence="14">Uncharacterized protein</fullName>
    </submittedName>
</protein>
<evidence type="ECO:0000256" key="2">
    <source>
        <dbReference type="ARBA" id="ARBA00009592"/>
    </source>
</evidence>
<dbReference type="PROSITE" id="PS51450">
    <property type="entry name" value="LRR"/>
    <property type="match status" value="2"/>
</dbReference>
<evidence type="ECO:0000256" key="9">
    <source>
        <dbReference type="ARBA" id="ARBA00023136"/>
    </source>
</evidence>
<dbReference type="PANTHER" id="PTHR48063">
    <property type="entry name" value="LRR RECEPTOR-LIKE KINASE"/>
    <property type="match status" value="1"/>
</dbReference>
<comment type="subcellular location">
    <subcellularLocation>
        <location evidence="1">Cell membrane</location>
        <topology evidence="1">Single-pass type I membrane protein</topology>
    </subcellularLocation>
</comment>
<accession>A0A8K0GRQ6</accession>
<dbReference type="InterPro" id="IPR032675">
    <property type="entry name" value="LRR_dom_sf"/>
</dbReference>
<evidence type="ECO:0000256" key="11">
    <source>
        <dbReference type="ARBA" id="ARBA00023180"/>
    </source>
</evidence>
<keyword evidence="10" id="KW-0675">Receptor</keyword>
<keyword evidence="5 13" id="KW-0812">Transmembrane</keyword>
<dbReference type="InterPro" id="IPR001611">
    <property type="entry name" value="Leu-rich_rpt"/>
</dbReference>
<dbReference type="GO" id="GO:0005886">
    <property type="term" value="C:plasma membrane"/>
    <property type="evidence" value="ECO:0007669"/>
    <property type="project" value="UniProtKB-SubCell"/>
</dbReference>
<dbReference type="Proteomes" id="UP000796880">
    <property type="component" value="Unassembled WGS sequence"/>
</dbReference>
<dbReference type="Pfam" id="PF13855">
    <property type="entry name" value="LRR_8"/>
    <property type="match status" value="2"/>
</dbReference>
<evidence type="ECO:0000256" key="6">
    <source>
        <dbReference type="ARBA" id="ARBA00022729"/>
    </source>
</evidence>
<dbReference type="AlphaFoldDB" id="A0A8K0GRQ6"/>
<organism evidence="14 15">
    <name type="scientific">Rhamnella rubrinervis</name>
    <dbReference type="NCBI Taxonomy" id="2594499"/>
    <lineage>
        <taxon>Eukaryota</taxon>
        <taxon>Viridiplantae</taxon>
        <taxon>Streptophyta</taxon>
        <taxon>Embryophyta</taxon>
        <taxon>Tracheophyta</taxon>
        <taxon>Spermatophyta</taxon>
        <taxon>Magnoliopsida</taxon>
        <taxon>eudicotyledons</taxon>
        <taxon>Gunneridae</taxon>
        <taxon>Pentapetalae</taxon>
        <taxon>rosids</taxon>
        <taxon>fabids</taxon>
        <taxon>Rosales</taxon>
        <taxon>Rhamnaceae</taxon>
        <taxon>rhamnoid group</taxon>
        <taxon>Rhamneae</taxon>
        <taxon>Rhamnella</taxon>
    </lineage>
</organism>
<evidence type="ECO:0000256" key="4">
    <source>
        <dbReference type="ARBA" id="ARBA00022614"/>
    </source>
</evidence>
<dbReference type="PANTHER" id="PTHR48063:SF101">
    <property type="entry name" value="LRR RECEPTOR-LIKE SERINE_THREONINE-PROTEIN KINASE FLS2"/>
    <property type="match status" value="1"/>
</dbReference>
<keyword evidence="3" id="KW-1003">Cell membrane</keyword>
<keyword evidence="7" id="KW-0677">Repeat</keyword>
<dbReference type="PRINTS" id="PR00019">
    <property type="entry name" value="LEURICHRPT"/>
</dbReference>
<evidence type="ECO:0000256" key="10">
    <source>
        <dbReference type="ARBA" id="ARBA00023170"/>
    </source>
</evidence>
<dbReference type="Gene3D" id="3.80.10.10">
    <property type="entry name" value="Ribonuclease Inhibitor"/>
    <property type="match status" value="1"/>
</dbReference>
<feature type="region of interest" description="Disordered" evidence="12">
    <location>
        <begin position="454"/>
        <end position="476"/>
    </location>
</feature>
<evidence type="ECO:0000256" key="7">
    <source>
        <dbReference type="ARBA" id="ARBA00022737"/>
    </source>
</evidence>
<evidence type="ECO:0000256" key="8">
    <source>
        <dbReference type="ARBA" id="ARBA00022989"/>
    </source>
</evidence>
<dbReference type="SUPFAM" id="SSF52058">
    <property type="entry name" value="L domain-like"/>
    <property type="match status" value="2"/>
</dbReference>
<name>A0A8K0GRQ6_9ROSA</name>
<comment type="caution">
    <text evidence="14">The sequence shown here is derived from an EMBL/GenBank/DDBJ whole genome shotgun (WGS) entry which is preliminary data.</text>
</comment>
<dbReference type="InterPro" id="IPR046956">
    <property type="entry name" value="RLP23-like"/>
</dbReference>
<keyword evidence="11" id="KW-0325">Glycoprotein</keyword>
<sequence>MNLSKLDHIDLSFNSLTLKMSSNWVPPFQLSFLNLPCCTIGPRFPNWLQNQSNLNYLDISNSSIYGVIPDWFSNVTSKLLYLNLSFNHLDGILPNLTLSSHDGSLVVDLSYNQFHGAIAPSVSNGMEIYLSNNMFTRFKHFLCTPKDNLMVQVLDLSDNWLSGRMPDCWLPWRELVVLNLENNNLWGIIPSSLGSLSRLQTLRLRHNSFSGSLPSSLNRSSQLQLLDVGHNNLNGKIPTWIGENLGLKLLSLKSNEFYGKIPSNLCQLNSIIILDLSLNNFSGGIPSCIHNFTSMVHNNNDDADLTATFSYRHGGEPFRKYKNSALLIWKGLEYNYDKILGLLRLIDISSNRLSGQIPATLANLVELVQVNLSRNHLSGIIPINIGGLSRLESLDLSHNELSGKIPKGLAKLSSLSYLDLSNNHLWGKIPTSTQLQSFNASTYAGNSGLCGPPLTSTCPGDEPASVPSNSSDGNESYVEDGGDWLDMSWFNIGIGVGFAVGFWGLCGTLAYKTSWRHAYFRLLNELGDWLYVAIEVQKTRLRRRLQS</sequence>
<dbReference type="FunFam" id="3.80.10.10:FF:000041">
    <property type="entry name" value="LRR receptor-like serine/threonine-protein kinase ERECTA"/>
    <property type="match status" value="1"/>
</dbReference>
<comment type="similarity">
    <text evidence="2">Belongs to the RLP family.</text>
</comment>
<dbReference type="OrthoDB" id="8731593at2759"/>
<keyword evidence="9 13" id="KW-0472">Membrane</keyword>
<feature type="transmembrane region" description="Helical" evidence="13">
    <location>
        <begin position="489"/>
        <end position="511"/>
    </location>
</feature>
<evidence type="ECO:0000256" key="3">
    <source>
        <dbReference type="ARBA" id="ARBA00022475"/>
    </source>
</evidence>
<reference evidence="14" key="1">
    <citation type="submission" date="2020-03" db="EMBL/GenBank/DDBJ databases">
        <title>A high-quality chromosome-level genome assembly of a woody plant with both climbing and erect habits, Rhamnella rubrinervis.</title>
        <authorList>
            <person name="Lu Z."/>
            <person name="Yang Y."/>
            <person name="Zhu X."/>
            <person name="Sun Y."/>
        </authorList>
    </citation>
    <scope>NUCLEOTIDE SEQUENCE</scope>
    <source>
        <strain evidence="14">BYM</strain>
        <tissue evidence="14">Leaf</tissue>
    </source>
</reference>
<evidence type="ECO:0000256" key="12">
    <source>
        <dbReference type="SAM" id="MobiDB-lite"/>
    </source>
</evidence>
<evidence type="ECO:0000313" key="14">
    <source>
        <dbReference type="EMBL" id="KAF3435984.1"/>
    </source>
</evidence>
<keyword evidence="8 13" id="KW-1133">Transmembrane helix</keyword>
<gene>
    <name evidence="14" type="ORF">FNV43_RR23076</name>
</gene>
<keyword evidence="6" id="KW-0732">Signal</keyword>
<evidence type="ECO:0000256" key="5">
    <source>
        <dbReference type="ARBA" id="ARBA00022692"/>
    </source>
</evidence>
<evidence type="ECO:0000313" key="15">
    <source>
        <dbReference type="Proteomes" id="UP000796880"/>
    </source>
</evidence>
<proteinExistence type="inferred from homology"/>
<keyword evidence="15" id="KW-1185">Reference proteome</keyword>
<dbReference type="Pfam" id="PF00560">
    <property type="entry name" value="LRR_1"/>
    <property type="match status" value="3"/>
</dbReference>
<keyword evidence="4" id="KW-0433">Leucine-rich repeat</keyword>
<evidence type="ECO:0000256" key="1">
    <source>
        <dbReference type="ARBA" id="ARBA00004251"/>
    </source>
</evidence>
<dbReference type="FunFam" id="3.80.10.10:FF:000111">
    <property type="entry name" value="LRR receptor-like serine/threonine-protein kinase ERECTA"/>
    <property type="match status" value="1"/>
</dbReference>